<dbReference type="Proteomes" id="UP000032305">
    <property type="component" value="Unassembled WGS sequence"/>
</dbReference>
<feature type="binding site" evidence="3">
    <location>
        <position position="159"/>
    </location>
    <ligand>
        <name>Mn(2+)</name>
        <dbReference type="ChEBI" id="CHEBI:29035"/>
        <label>2</label>
    </ligand>
</feature>
<dbReference type="Gene3D" id="3.40.630.10">
    <property type="entry name" value="Zn peptidases"/>
    <property type="match status" value="1"/>
</dbReference>
<dbReference type="eggNOG" id="COG1473">
    <property type="taxonomic scope" value="Bacteria"/>
</dbReference>
<dbReference type="PANTHER" id="PTHR11014:SF63">
    <property type="entry name" value="METALLOPEPTIDASE, PUTATIVE (AFU_ORTHOLOGUE AFUA_6G09600)-RELATED"/>
    <property type="match status" value="1"/>
</dbReference>
<dbReference type="EMBL" id="BBPI01000064">
    <property type="protein sequence ID" value="GAM01525.1"/>
    <property type="molecule type" value="Genomic_DNA"/>
</dbReference>
<evidence type="ECO:0000256" key="3">
    <source>
        <dbReference type="PIRSR" id="PIRSR005962-1"/>
    </source>
</evidence>
<feature type="binding site" evidence="3">
    <location>
        <position position="355"/>
    </location>
    <ligand>
        <name>Mn(2+)</name>
        <dbReference type="ChEBI" id="CHEBI:29035"/>
        <label>2</label>
    </ligand>
</feature>
<dbReference type="InterPro" id="IPR011650">
    <property type="entry name" value="Peptidase_M20_dimer"/>
</dbReference>
<dbReference type="FunFam" id="3.30.70.360:FF:000014">
    <property type="entry name" value="N-acyl-L-amino acid amidohydrolase"/>
    <property type="match status" value="1"/>
</dbReference>
<dbReference type="SUPFAM" id="SSF55031">
    <property type="entry name" value="Bacterial exopeptidase dimerisation domain"/>
    <property type="match status" value="1"/>
</dbReference>
<gene>
    <name evidence="5" type="ORF">SP5_064_00580</name>
</gene>
<sequence length="383" mass="40444">MPIDAQELDHLTALRRDLHAHPELGFHEHRTAGIVAEALREAGLAVTTGVGGTGVVGTLRNGPGNGAIGFRADMDALPFAEATGLAHASTVPGVFHGCGHDGHSATLIGAARHLARMRDFSGTIHFIFQPAEEGLGGADAMVRDGLFERFPCDRVFALHNWPDLPLGSARTRAGPIMAAADRFDITISGRGGHAAMPHQTPDAILAAATLIGELNTIVARRVAPTESAVLSVTKVTGGDSHNVIPAQVSLTGTVRTFSTAVQDRIEQSLRAICEGVARASETQVAVDYVRYYPATINDADCAEIALAAARAVCPDAKAAPDPAFTSEDFAFMLRARPGAYLWLGQRDEEHVAPLHHPGYDFNDAAIPTGIAWFAQLARTLLPA</sequence>
<keyword evidence="3" id="KW-0464">Manganese</keyword>
<dbReference type="GO" id="GO:0016787">
    <property type="term" value="F:hydrolase activity"/>
    <property type="evidence" value="ECO:0007669"/>
    <property type="project" value="UniProtKB-KW"/>
</dbReference>
<name>A0A0A1W7U0_9SPHN</name>
<dbReference type="InterPro" id="IPR017439">
    <property type="entry name" value="Amidohydrolase"/>
</dbReference>
<keyword evidence="3" id="KW-0479">Metal-binding</keyword>
<dbReference type="PIRSF" id="PIRSF005962">
    <property type="entry name" value="Pept_M20D_amidohydro"/>
    <property type="match status" value="1"/>
</dbReference>
<dbReference type="InterPro" id="IPR036264">
    <property type="entry name" value="Bact_exopeptidase_dim_dom"/>
</dbReference>
<evidence type="ECO:0000256" key="2">
    <source>
        <dbReference type="ARBA" id="ARBA00022801"/>
    </source>
</evidence>
<evidence type="ECO:0000256" key="1">
    <source>
        <dbReference type="ARBA" id="ARBA00006153"/>
    </source>
</evidence>
<dbReference type="GO" id="GO:0046872">
    <property type="term" value="F:metal ion binding"/>
    <property type="evidence" value="ECO:0007669"/>
    <property type="project" value="UniProtKB-KW"/>
</dbReference>
<keyword evidence="6" id="KW-1185">Reference proteome</keyword>
<keyword evidence="2 5" id="KW-0378">Hydrolase</keyword>
<dbReference type="Pfam" id="PF01546">
    <property type="entry name" value="Peptidase_M20"/>
    <property type="match status" value="1"/>
</dbReference>
<feature type="binding site" evidence="3">
    <location>
        <position position="133"/>
    </location>
    <ligand>
        <name>Mn(2+)</name>
        <dbReference type="ChEBI" id="CHEBI:29035"/>
        <label>2</label>
    </ligand>
</feature>
<feature type="binding site" evidence="3">
    <location>
        <position position="100"/>
    </location>
    <ligand>
        <name>Mn(2+)</name>
        <dbReference type="ChEBI" id="CHEBI:29035"/>
        <label>2</label>
    </ligand>
</feature>
<evidence type="ECO:0000259" key="4">
    <source>
        <dbReference type="Pfam" id="PF07687"/>
    </source>
</evidence>
<comment type="similarity">
    <text evidence="1">Belongs to the peptidase M20 family.</text>
</comment>
<comment type="caution">
    <text evidence="5">The sequence shown here is derived from an EMBL/GenBank/DDBJ whole genome shotgun (WGS) entry which is preliminary data.</text>
</comment>
<dbReference type="Pfam" id="PF07687">
    <property type="entry name" value="M20_dimer"/>
    <property type="match status" value="1"/>
</dbReference>
<feature type="binding site" evidence="3">
    <location>
        <position position="98"/>
    </location>
    <ligand>
        <name>Mn(2+)</name>
        <dbReference type="ChEBI" id="CHEBI:29035"/>
        <label>2</label>
    </ligand>
</feature>
<reference evidence="5 6" key="1">
    <citation type="submission" date="2014-11" db="EMBL/GenBank/DDBJ databases">
        <title>Whole genome shotgun sequence of Sphingomonas parapaucimobilis NBRC 15100.</title>
        <authorList>
            <person name="Katano-Makiyama Y."/>
            <person name="Hosoyama A."/>
            <person name="Hashimoto M."/>
            <person name="Hosoyama Y."/>
            <person name="Noguchi M."/>
            <person name="Numata M."/>
            <person name="Tsuchikane K."/>
            <person name="Hirakata S."/>
            <person name="Uohara A."/>
            <person name="Shimodaira J."/>
            <person name="Ohji S."/>
            <person name="Ichikawa N."/>
            <person name="Kimura A."/>
            <person name="Yamazoe A."/>
            <person name="Fujita N."/>
        </authorList>
    </citation>
    <scope>NUCLEOTIDE SEQUENCE [LARGE SCALE GENOMIC DNA]</scope>
    <source>
        <strain evidence="5 6">NBRC 15100</strain>
    </source>
</reference>
<dbReference type="InterPro" id="IPR002933">
    <property type="entry name" value="Peptidase_M20"/>
</dbReference>
<accession>A0A0A1W7U0</accession>
<dbReference type="PANTHER" id="PTHR11014">
    <property type="entry name" value="PEPTIDASE M20 FAMILY MEMBER"/>
    <property type="match status" value="1"/>
</dbReference>
<feature type="domain" description="Peptidase M20 dimerisation" evidence="4">
    <location>
        <begin position="182"/>
        <end position="277"/>
    </location>
</feature>
<dbReference type="SUPFAM" id="SSF53187">
    <property type="entry name" value="Zn-dependent exopeptidases"/>
    <property type="match status" value="1"/>
</dbReference>
<dbReference type="Gene3D" id="3.30.70.360">
    <property type="match status" value="1"/>
</dbReference>
<evidence type="ECO:0000313" key="6">
    <source>
        <dbReference type="Proteomes" id="UP000032305"/>
    </source>
</evidence>
<dbReference type="AlphaFoldDB" id="A0A0A1W7U0"/>
<dbReference type="NCBIfam" id="TIGR01891">
    <property type="entry name" value="amidohydrolases"/>
    <property type="match status" value="1"/>
</dbReference>
<dbReference type="CDD" id="cd05666">
    <property type="entry name" value="M20_Acy1-like"/>
    <property type="match status" value="1"/>
</dbReference>
<protein>
    <submittedName>
        <fullName evidence="5">Putative amidohydrolase</fullName>
    </submittedName>
</protein>
<organism evidence="5 6">
    <name type="scientific">Sphingomonas parapaucimobilis NBRC 15100</name>
    <dbReference type="NCBI Taxonomy" id="1219049"/>
    <lineage>
        <taxon>Bacteria</taxon>
        <taxon>Pseudomonadati</taxon>
        <taxon>Pseudomonadota</taxon>
        <taxon>Alphaproteobacteria</taxon>
        <taxon>Sphingomonadales</taxon>
        <taxon>Sphingomonadaceae</taxon>
        <taxon>Sphingomonas</taxon>
    </lineage>
</organism>
<comment type="cofactor">
    <cofactor evidence="3">
        <name>Mn(2+)</name>
        <dbReference type="ChEBI" id="CHEBI:29035"/>
    </cofactor>
    <text evidence="3">The Mn(2+) ion enhances activity.</text>
</comment>
<dbReference type="RefSeq" id="WP_083748250.1">
    <property type="nucleotide sequence ID" value="NZ_BBPI01000064.1"/>
</dbReference>
<proteinExistence type="inferred from homology"/>
<evidence type="ECO:0000313" key="5">
    <source>
        <dbReference type="EMBL" id="GAM01525.1"/>
    </source>
</evidence>